<dbReference type="AlphaFoldDB" id="A0A9X1LAI9"/>
<accession>A0A9X1LAI9</accession>
<dbReference type="InterPro" id="IPR014145">
    <property type="entry name" value="LigD_pol_dom"/>
</dbReference>
<organism evidence="2 3">
    <name type="scientific">Roseicella aerolata</name>
    <dbReference type="NCBI Taxonomy" id="2883479"/>
    <lineage>
        <taxon>Bacteria</taxon>
        <taxon>Pseudomonadati</taxon>
        <taxon>Pseudomonadota</taxon>
        <taxon>Alphaproteobacteria</taxon>
        <taxon>Acetobacterales</taxon>
        <taxon>Roseomonadaceae</taxon>
        <taxon>Roseicella</taxon>
    </lineage>
</organism>
<dbReference type="PANTHER" id="PTHR42705">
    <property type="entry name" value="BIFUNCTIONAL NON-HOMOLOGOUS END JOINING PROTEIN LIGD"/>
    <property type="match status" value="1"/>
</dbReference>
<evidence type="ECO:0000259" key="1">
    <source>
        <dbReference type="Pfam" id="PF21686"/>
    </source>
</evidence>
<keyword evidence="2" id="KW-0436">Ligase</keyword>
<dbReference type="EMBL" id="JAJAQI010000014">
    <property type="protein sequence ID" value="MCB4822248.1"/>
    <property type="molecule type" value="Genomic_DNA"/>
</dbReference>
<dbReference type="RefSeq" id="WP_226608210.1">
    <property type="nucleotide sequence ID" value="NZ_JAJAQI010000014.1"/>
</dbReference>
<reference evidence="2" key="1">
    <citation type="submission" date="2021-10" db="EMBL/GenBank/DDBJ databases">
        <title>Roseicella aerolatum sp. nov., isolated from aerosols of e-waste dismantling site.</title>
        <authorList>
            <person name="Qin T."/>
        </authorList>
    </citation>
    <scope>NUCLEOTIDE SEQUENCE</scope>
    <source>
        <strain evidence="2">GB24</strain>
    </source>
</reference>
<evidence type="ECO:0000313" key="3">
    <source>
        <dbReference type="Proteomes" id="UP001139311"/>
    </source>
</evidence>
<dbReference type="PANTHER" id="PTHR42705:SF2">
    <property type="entry name" value="BIFUNCTIONAL NON-HOMOLOGOUS END JOINING PROTEIN LIGD"/>
    <property type="match status" value="1"/>
</dbReference>
<gene>
    <name evidence="2" type="primary">ligD</name>
    <name evidence="2" type="ORF">LHA35_10940</name>
</gene>
<dbReference type="Gene3D" id="3.90.920.10">
    <property type="entry name" value="DNA primase, PRIM domain"/>
    <property type="match status" value="1"/>
</dbReference>
<comment type="caution">
    <text evidence="2">The sequence shown here is derived from an EMBL/GenBank/DDBJ whole genome shotgun (WGS) entry which is preliminary data.</text>
</comment>
<dbReference type="GO" id="GO:0003910">
    <property type="term" value="F:DNA ligase (ATP) activity"/>
    <property type="evidence" value="ECO:0007669"/>
    <property type="project" value="UniProtKB-EC"/>
</dbReference>
<protein>
    <submittedName>
        <fullName evidence="2">Non-homologous end-joining DNA ligase</fullName>
        <ecNumber evidence="2">6.5.1.1</ecNumber>
    </submittedName>
</protein>
<dbReference type="InterPro" id="IPR052171">
    <property type="entry name" value="NHEJ_LigD"/>
</dbReference>
<dbReference type="Proteomes" id="UP001139311">
    <property type="component" value="Unassembled WGS sequence"/>
</dbReference>
<keyword evidence="3" id="KW-1185">Reference proteome</keyword>
<dbReference type="EC" id="6.5.1.1" evidence="2"/>
<evidence type="ECO:0000313" key="2">
    <source>
        <dbReference type="EMBL" id="MCB4822248.1"/>
    </source>
</evidence>
<dbReference type="NCBIfam" id="TIGR02778">
    <property type="entry name" value="ligD_pol"/>
    <property type="match status" value="1"/>
</dbReference>
<dbReference type="Pfam" id="PF21686">
    <property type="entry name" value="LigD_Prim-Pol"/>
    <property type="match status" value="1"/>
</dbReference>
<sequence length="289" mass="30876">MARTRKPEPLAGLTSPERELWPGITKQDLAAYWQQVAPRALPEIAHRPLALLRCPEGIGGGRFFQKHGGRGLPAPIRAAEAEGQPYLAIDDAAGLLACVQVAAIELHGWGATEADPAHPDRVVFDLDPGEGTPFAAVVQAALDLRARLEGLGLVPFCRTTGGKGLHVLAPLDGGADWPALRGFARGLAQRLEAEAPERFVSSLPKARRKGRILVDWLRNGPGATAICSYAPRARPGAMVATPLAWQEVTRALDPAGFTLRTVPRRLARQRQDPWAAFAAAARPLPEAPG</sequence>
<name>A0A9X1LAI9_9PROT</name>
<proteinExistence type="predicted"/>
<feature type="domain" description="DNA ligase D polymerase" evidence="1">
    <location>
        <begin position="25"/>
        <end position="274"/>
    </location>
</feature>